<dbReference type="SUPFAM" id="SSF56235">
    <property type="entry name" value="N-terminal nucleophile aminohydrolases (Ntn hydrolases)"/>
    <property type="match status" value="1"/>
</dbReference>
<dbReference type="GO" id="GO:0016787">
    <property type="term" value="F:hydrolase activity"/>
    <property type="evidence" value="ECO:0007669"/>
    <property type="project" value="UniProtKB-KW"/>
</dbReference>
<evidence type="ECO:0000256" key="4">
    <source>
        <dbReference type="ARBA" id="ARBA00022698"/>
    </source>
</evidence>
<comment type="caution">
    <text evidence="10">The sequence shown here is derived from an EMBL/GenBank/DDBJ whole genome shotgun (WGS) entry which is preliminary data.</text>
</comment>
<keyword evidence="7 10" id="KW-0647">Proteasome</keyword>
<organism evidence="10 11">
    <name type="scientific">Kibdelosporangium lantanae</name>
    <dbReference type="NCBI Taxonomy" id="1497396"/>
    <lineage>
        <taxon>Bacteria</taxon>
        <taxon>Bacillati</taxon>
        <taxon>Actinomycetota</taxon>
        <taxon>Actinomycetes</taxon>
        <taxon>Pseudonocardiales</taxon>
        <taxon>Pseudonocardiaceae</taxon>
        <taxon>Kibdelosporangium</taxon>
    </lineage>
</organism>
<gene>
    <name evidence="10" type="primary">prcB</name>
    <name evidence="10" type="ORF">ACFQ1S_26865</name>
</gene>
<keyword evidence="5 10" id="KW-0378">Hydrolase</keyword>
<dbReference type="EC" id="3.4.25.1" evidence="9"/>
<dbReference type="PANTHER" id="PTHR32194">
    <property type="entry name" value="METALLOPROTEASE TLDD"/>
    <property type="match status" value="1"/>
</dbReference>
<evidence type="ECO:0000256" key="1">
    <source>
        <dbReference type="ARBA" id="ARBA00001198"/>
    </source>
</evidence>
<comment type="catalytic activity">
    <reaction evidence="1">
        <text>Cleavage of peptide bonds with very broad specificity.</text>
        <dbReference type="EC" id="3.4.25.1"/>
    </reaction>
</comment>
<keyword evidence="11" id="KW-1185">Reference proteome</keyword>
<feature type="non-terminal residue" evidence="10">
    <location>
        <position position="173"/>
    </location>
</feature>
<dbReference type="Gene3D" id="3.60.20.10">
    <property type="entry name" value="Glutamine Phosphoribosylpyrophosphate, subunit 1, domain 1"/>
    <property type="match status" value="1"/>
</dbReference>
<reference evidence="11" key="1">
    <citation type="journal article" date="2019" name="Int. J. Syst. Evol. Microbiol.">
        <title>The Global Catalogue of Microorganisms (GCM) 10K type strain sequencing project: providing services to taxonomists for standard genome sequencing and annotation.</title>
        <authorList>
            <consortium name="The Broad Institute Genomics Platform"/>
            <consortium name="The Broad Institute Genome Sequencing Center for Infectious Disease"/>
            <person name="Wu L."/>
            <person name="Ma J."/>
        </authorList>
    </citation>
    <scope>NUCLEOTIDE SEQUENCE [LARGE SCALE GENOMIC DNA]</scope>
    <source>
        <strain evidence="11">JCM 31486</strain>
    </source>
</reference>
<sequence>MTDSTDASFFRYLRTHAPEQLPWNKPLQHVEAPHGTTVLAVHFADGVLMAGDRRATMGNLIAQRDMEKVYPADEQSGIAFAGTVGLAVEMVKLFQVELEHYERIEGVTLSIEGKVNKLGAMVRSNYAAAEQGMAVIPLFAGWDERQNRARVFSADVVGHMTEDKQFEAVGSGS</sequence>
<dbReference type="CDD" id="cd01906">
    <property type="entry name" value="proteasome_protease_HslV"/>
    <property type="match status" value="1"/>
</dbReference>
<evidence type="ECO:0000313" key="10">
    <source>
        <dbReference type="EMBL" id="MFD1048900.1"/>
    </source>
</evidence>
<keyword evidence="4" id="KW-0888">Threonine protease</keyword>
<dbReference type="Pfam" id="PF00227">
    <property type="entry name" value="Proteasome"/>
    <property type="match status" value="1"/>
</dbReference>
<dbReference type="InterPro" id="IPR029055">
    <property type="entry name" value="Ntn_hydrolases_N"/>
</dbReference>
<dbReference type="NCBIfam" id="TIGR03690">
    <property type="entry name" value="20S_bact_beta"/>
    <property type="match status" value="1"/>
</dbReference>
<evidence type="ECO:0000313" key="11">
    <source>
        <dbReference type="Proteomes" id="UP001597045"/>
    </source>
</evidence>
<evidence type="ECO:0000256" key="7">
    <source>
        <dbReference type="ARBA" id="ARBA00022942"/>
    </source>
</evidence>
<evidence type="ECO:0000256" key="5">
    <source>
        <dbReference type="ARBA" id="ARBA00022801"/>
    </source>
</evidence>
<dbReference type="EMBL" id="JBHTIS010001857">
    <property type="protein sequence ID" value="MFD1048900.1"/>
    <property type="molecule type" value="Genomic_DNA"/>
</dbReference>
<evidence type="ECO:0000256" key="8">
    <source>
        <dbReference type="ARBA" id="ARBA00023145"/>
    </source>
</evidence>
<evidence type="ECO:0000256" key="9">
    <source>
        <dbReference type="NCBIfam" id="TIGR03690"/>
    </source>
</evidence>
<dbReference type="InterPro" id="IPR022483">
    <property type="entry name" value="PSB_actinobac"/>
</dbReference>
<dbReference type="InterPro" id="IPR023333">
    <property type="entry name" value="Proteasome_suB-type"/>
</dbReference>
<protein>
    <recommendedName>
        <fullName evidence="9">Proteasome subunit beta</fullName>
        <ecNumber evidence="9">3.4.25.1</ecNumber>
    </recommendedName>
</protein>
<dbReference type="PANTHER" id="PTHR32194:SF0">
    <property type="entry name" value="ATP-DEPENDENT PROTEASE SUBUNIT HSLV"/>
    <property type="match status" value="1"/>
</dbReference>
<dbReference type="PROSITE" id="PS51476">
    <property type="entry name" value="PROTEASOME_BETA_2"/>
    <property type="match status" value="1"/>
</dbReference>
<dbReference type="InterPro" id="IPR001353">
    <property type="entry name" value="Proteasome_sua/b"/>
</dbReference>
<dbReference type="GO" id="GO:0000502">
    <property type="term" value="C:proteasome complex"/>
    <property type="evidence" value="ECO:0007669"/>
    <property type="project" value="UniProtKB-KW"/>
</dbReference>
<accession>A0ABW3MDX0</accession>
<evidence type="ECO:0000256" key="3">
    <source>
        <dbReference type="ARBA" id="ARBA00022670"/>
    </source>
</evidence>
<evidence type="ECO:0000256" key="6">
    <source>
        <dbReference type="ARBA" id="ARBA00022813"/>
    </source>
</evidence>
<dbReference type="Proteomes" id="UP001597045">
    <property type="component" value="Unassembled WGS sequence"/>
</dbReference>
<proteinExistence type="predicted"/>
<name>A0ABW3MDX0_9PSEU</name>
<keyword evidence="8" id="KW-0865">Zymogen</keyword>
<evidence type="ECO:0000256" key="2">
    <source>
        <dbReference type="ARBA" id="ARBA00022490"/>
    </source>
</evidence>
<keyword evidence="3" id="KW-0645">Protease</keyword>
<keyword evidence="6" id="KW-0068">Autocatalytic cleavage</keyword>
<keyword evidence="2" id="KW-0963">Cytoplasm</keyword>